<evidence type="ECO:0008006" key="4">
    <source>
        <dbReference type="Google" id="ProtNLM"/>
    </source>
</evidence>
<feature type="compositionally biased region" description="Basic residues" evidence="1">
    <location>
        <begin position="159"/>
        <end position="168"/>
    </location>
</feature>
<dbReference type="EMBL" id="CACRSJ010000110">
    <property type="protein sequence ID" value="VYS68923.1"/>
    <property type="molecule type" value="Genomic_DNA"/>
</dbReference>
<feature type="compositionally biased region" description="Low complexity" evidence="1">
    <location>
        <begin position="149"/>
        <end position="158"/>
    </location>
</feature>
<dbReference type="Proteomes" id="UP000426265">
    <property type="component" value="Unassembled WGS sequence"/>
</dbReference>
<dbReference type="ExpressionAtlas" id="A0A654G7F7">
    <property type="expression patterns" value="differential"/>
</dbReference>
<dbReference type="AlphaFoldDB" id="A0A654G7F7"/>
<feature type="compositionally biased region" description="Acidic residues" evidence="1">
    <location>
        <begin position="19"/>
        <end position="29"/>
    </location>
</feature>
<evidence type="ECO:0000313" key="3">
    <source>
        <dbReference type="Proteomes" id="UP000426265"/>
    </source>
</evidence>
<evidence type="ECO:0000313" key="2">
    <source>
        <dbReference type="EMBL" id="VYS68923.1"/>
    </source>
</evidence>
<protein>
    <recommendedName>
        <fullName evidence="4">Stress response NST1-like protein</fullName>
    </recommendedName>
</protein>
<feature type="compositionally biased region" description="Basic and acidic residues" evidence="1">
    <location>
        <begin position="169"/>
        <end position="192"/>
    </location>
</feature>
<gene>
    <name evidence="2" type="ORF">AN1_LOCUS24310</name>
</gene>
<feature type="region of interest" description="Disordered" evidence="1">
    <location>
        <begin position="1"/>
        <end position="88"/>
    </location>
</feature>
<evidence type="ECO:0000256" key="1">
    <source>
        <dbReference type="SAM" id="MobiDB-lite"/>
    </source>
</evidence>
<name>A0A654G7F7_ARATH</name>
<organism evidence="2 3">
    <name type="scientific">Arabidopsis thaliana</name>
    <name type="common">Mouse-ear cress</name>
    <dbReference type="NCBI Taxonomy" id="3702"/>
    <lineage>
        <taxon>Eukaryota</taxon>
        <taxon>Viridiplantae</taxon>
        <taxon>Streptophyta</taxon>
        <taxon>Embryophyta</taxon>
        <taxon>Tracheophyta</taxon>
        <taxon>Spermatophyta</taxon>
        <taxon>Magnoliopsida</taxon>
        <taxon>eudicotyledons</taxon>
        <taxon>Gunneridae</taxon>
        <taxon>Pentapetalae</taxon>
        <taxon>rosids</taxon>
        <taxon>malvids</taxon>
        <taxon>Brassicales</taxon>
        <taxon>Brassicaceae</taxon>
        <taxon>Camelineae</taxon>
        <taxon>Arabidopsis</taxon>
    </lineage>
</organism>
<feature type="compositionally biased region" description="Polar residues" evidence="1">
    <location>
        <begin position="42"/>
        <end position="54"/>
    </location>
</feature>
<reference evidence="2 3" key="1">
    <citation type="submission" date="2019-11" db="EMBL/GenBank/DDBJ databases">
        <authorList>
            <person name="Jiao W.-B."/>
            <person name="Schneeberger K."/>
        </authorList>
    </citation>
    <scope>NUCLEOTIDE SEQUENCE [LARGE SCALE GENOMIC DNA]</scope>
    <source>
        <strain evidence="3">cv. An-1</strain>
    </source>
</reference>
<sequence length="518" mass="57275">MGDEPRFSEKWDFRRKENDFEDSSSDDPDSNSTQHPIIHNPNLESNQIDNGTKTVTREQPVKTRKRRSKKDETKPEKVKQVRKRKPKTVCVEDNKKKDETVMGTDGVGTFMETLLDELTASRERLMDWVKTELCGAPNENVASRPPPNKRGVAAVAAKRPVKKRMTKKKKEEEEKMKKKEEEETKESEKQSKPGESGLEMYIPEEKSSEIAHNGRDRECNAGPLDRLIASGQEMNTPKEKSPEIAQNGGSFDCNGGPLDRFLHSGQSGLGRNYFQQQQESQEALVAQTEMDNSKNETVKGQKSIVLAIQAPNLSKKLKKTSEANTNKNRSSIVEITGPEMQKDHNFGTPFASQLSSSSLQSFPVHSSLFPKLSSSSLLQSFPVPSSLFPSSSQGITPSASNTNFQMRQPVAQTPDLSEFQTGVTGVTGGQGFENSLFHNNGYFSGFPAAFQSNLMAGGYNFPAQLNSATTSQQRDDNNMFGGLMMAGGAIRFSGNRFPEAEVSNCNNGLSDYRTSSGR</sequence>
<feature type="compositionally biased region" description="Basic and acidic residues" evidence="1">
    <location>
        <begin position="203"/>
        <end position="219"/>
    </location>
</feature>
<feature type="compositionally biased region" description="Basic and acidic residues" evidence="1">
    <location>
        <begin position="69"/>
        <end position="79"/>
    </location>
</feature>
<feature type="compositionally biased region" description="Basic and acidic residues" evidence="1">
    <location>
        <begin position="1"/>
        <end position="18"/>
    </location>
</feature>
<proteinExistence type="predicted"/>
<feature type="region of interest" description="Disordered" evidence="1">
    <location>
        <begin position="137"/>
        <end position="267"/>
    </location>
</feature>
<accession>A0A654G7F7</accession>